<evidence type="ECO:0000313" key="1">
    <source>
        <dbReference type="EMBL" id="KMZ66129.1"/>
    </source>
</evidence>
<proteinExistence type="predicted"/>
<dbReference type="Proteomes" id="UP000036987">
    <property type="component" value="Unassembled WGS sequence"/>
</dbReference>
<accession>A0A0K9PAZ6</accession>
<organism evidence="1 2">
    <name type="scientific">Zostera marina</name>
    <name type="common">Eelgrass</name>
    <dbReference type="NCBI Taxonomy" id="29655"/>
    <lineage>
        <taxon>Eukaryota</taxon>
        <taxon>Viridiplantae</taxon>
        <taxon>Streptophyta</taxon>
        <taxon>Embryophyta</taxon>
        <taxon>Tracheophyta</taxon>
        <taxon>Spermatophyta</taxon>
        <taxon>Magnoliopsida</taxon>
        <taxon>Liliopsida</taxon>
        <taxon>Zosteraceae</taxon>
        <taxon>Zostera</taxon>
    </lineage>
</organism>
<reference evidence="2" key="1">
    <citation type="journal article" date="2016" name="Nature">
        <title>The genome of the seagrass Zostera marina reveals angiosperm adaptation to the sea.</title>
        <authorList>
            <person name="Olsen J.L."/>
            <person name="Rouze P."/>
            <person name="Verhelst B."/>
            <person name="Lin Y.-C."/>
            <person name="Bayer T."/>
            <person name="Collen J."/>
            <person name="Dattolo E."/>
            <person name="De Paoli E."/>
            <person name="Dittami S."/>
            <person name="Maumus F."/>
            <person name="Michel G."/>
            <person name="Kersting A."/>
            <person name="Lauritano C."/>
            <person name="Lohaus R."/>
            <person name="Toepel M."/>
            <person name="Tonon T."/>
            <person name="Vanneste K."/>
            <person name="Amirebrahimi M."/>
            <person name="Brakel J."/>
            <person name="Bostroem C."/>
            <person name="Chovatia M."/>
            <person name="Grimwood J."/>
            <person name="Jenkins J.W."/>
            <person name="Jueterbock A."/>
            <person name="Mraz A."/>
            <person name="Stam W.T."/>
            <person name="Tice H."/>
            <person name="Bornberg-Bauer E."/>
            <person name="Green P.J."/>
            <person name="Pearson G.A."/>
            <person name="Procaccini G."/>
            <person name="Duarte C.M."/>
            <person name="Schmutz J."/>
            <person name="Reusch T.B.H."/>
            <person name="Van de Peer Y."/>
        </authorList>
    </citation>
    <scope>NUCLEOTIDE SEQUENCE [LARGE SCALE GENOMIC DNA]</scope>
    <source>
        <strain evidence="2">cv. Finnish</strain>
    </source>
</reference>
<dbReference type="AlphaFoldDB" id="A0A0K9PAZ6"/>
<protein>
    <submittedName>
        <fullName evidence="1">Nuclear cap-binding protein subunit</fullName>
    </submittedName>
</protein>
<sequence length="37" mass="4266">MAVVQRNTMNSRWGTLLLRIGDRCPEYGGSNDFKEHI</sequence>
<dbReference type="EMBL" id="LFYR01000981">
    <property type="protein sequence ID" value="KMZ66129.1"/>
    <property type="molecule type" value="Genomic_DNA"/>
</dbReference>
<feature type="non-terminal residue" evidence="1">
    <location>
        <position position="37"/>
    </location>
</feature>
<dbReference type="OrthoDB" id="10252707at2759"/>
<name>A0A0K9PAZ6_ZOSMR</name>
<comment type="caution">
    <text evidence="1">The sequence shown here is derived from an EMBL/GenBank/DDBJ whole genome shotgun (WGS) entry which is preliminary data.</text>
</comment>
<keyword evidence="2" id="KW-1185">Reference proteome</keyword>
<gene>
    <name evidence="1" type="ORF">ZOSMA_2G01400</name>
</gene>
<evidence type="ECO:0000313" key="2">
    <source>
        <dbReference type="Proteomes" id="UP000036987"/>
    </source>
</evidence>